<dbReference type="EMBL" id="UINC01073779">
    <property type="protein sequence ID" value="SVC10419.1"/>
    <property type="molecule type" value="Genomic_DNA"/>
</dbReference>
<feature type="non-terminal residue" evidence="16">
    <location>
        <position position="305"/>
    </location>
</feature>
<dbReference type="InterPro" id="IPR010376">
    <property type="entry name" value="GBBH-like_N"/>
</dbReference>
<dbReference type="PANTHER" id="PTHR10696">
    <property type="entry name" value="GAMMA-BUTYROBETAINE HYDROXYLASE-RELATED"/>
    <property type="match status" value="1"/>
</dbReference>
<reference evidence="16" key="1">
    <citation type="submission" date="2018-05" db="EMBL/GenBank/DDBJ databases">
        <authorList>
            <person name="Lanie J.A."/>
            <person name="Ng W.-L."/>
            <person name="Kazmierczak K.M."/>
            <person name="Andrzejewski T.M."/>
            <person name="Davidsen T.M."/>
            <person name="Wayne K.J."/>
            <person name="Tettelin H."/>
            <person name="Glass J.I."/>
            <person name="Rusch D."/>
            <person name="Podicherti R."/>
            <person name="Tsui H.-C.T."/>
            <person name="Winkler M.E."/>
        </authorList>
    </citation>
    <scope>NUCLEOTIDE SEQUENCE</scope>
</reference>
<comment type="function">
    <text evidence="12">Converts trimethyllysine (TML) into hydroxytrimethyllysine (HTML).</text>
</comment>
<dbReference type="GO" id="GO:0045329">
    <property type="term" value="P:carnitine biosynthetic process"/>
    <property type="evidence" value="ECO:0007669"/>
    <property type="project" value="TreeGrafter"/>
</dbReference>
<comment type="cofactor">
    <cofactor evidence="2">
        <name>L-ascorbate</name>
        <dbReference type="ChEBI" id="CHEBI:38290"/>
    </cofactor>
</comment>
<evidence type="ECO:0000259" key="15">
    <source>
        <dbReference type="Pfam" id="PF06155"/>
    </source>
</evidence>
<keyword evidence="8" id="KW-0408">Iron</keyword>
<evidence type="ECO:0000256" key="4">
    <source>
        <dbReference type="ARBA" id="ARBA00012267"/>
    </source>
</evidence>
<evidence type="ECO:0000259" key="14">
    <source>
        <dbReference type="Pfam" id="PF02668"/>
    </source>
</evidence>
<dbReference type="InterPro" id="IPR050411">
    <property type="entry name" value="AlphaKG_dependent_hydroxylases"/>
</dbReference>
<dbReference type="InterPro" id="IPR038492">
    <property type="entry name" value="GBBH-like_N_sf"/>
</dbReference>
<evidence type="ECO:0000256" key="9">
    <source>
        <dbReference type="ARBA" id="ARBA00030363"/>
    </source>
</evidence>
<dbReference type="InterPro" id="IPR003819">
    <property type="entry name" value="TauD/TfdA-like"/>
</dbReference>
<evidence type="ECO:0000256" key="1">
    <source>
        <dbReference type="ARBA" id="ARBA00001954"/>
    </source>
</evidence>
<dbReference type="PANTHER" id="PTHR10696:SF51">
    <property type="entry name" value="TRIMETHYLLYSINE DIOXYGENASE, MITOCHONDRIAL"/>
    <property type="match status" value="1"/>
</dbReference>
<keyword evidence="6" id="KW-0223">Dioxygenase</keyword>
<gene>
    <name evidence="16" type="ORF">METZ01_LOCUS263273</name>
</gene>
<dbReference type="EC" id="1.14.11.8" evidence="4"/>
<evidence type="ECO:0000256" key="11">
    <source>
        <dbReference type="ARBA" id="ARBA00032283"/>
    </source>
</evidence>
<dbReference type="Gene3D" id="3.60.130.10">
    <property type="entry name" value="Clavaminate synthase-like"/>
    <property type="match status" value="1"/>
</dbReference>
<evidence type="ECO:0000256" key="13">
    <source>
        <dbReference type="ARBA" id="ARBA00049334"/>
    </source>
</evidence>
<dbReference type="GO" id="GO:0046872">
    <property type="term" value="F:metal ion binding"/>
    <property type="evidence" value="ECO:0007669"/>
    <property type="project" value="UniProtKB-KW"/>
</dbReference>
<protein>
    <recommendedName>
        <fullName evidence="4">trimethyllysine dioxygenase</fullName>
        <ecNumber evidence="4">1.14.11.8</ecNumber>
    </recommendedName>
    <alternativeName>
        <fullName evidence="10">Epsilon-trimethyllysine 2-oxoglutarate dioxygenase</fullName>
    </alternativeName>
    <alternativeName>
        <fullName evidence="9">TML hydroxylase</fullName>
    </alternativeName>
    <alternativeName>
        <fullName evidence="11">TML-alpha-ketoglutarate dioxygenase</fullName>
    </alternativeName>
</protein>
<feature type="domain" description="Gamma-butyrobetaine hydroxylase-like N-terminal" evidence="15">
    <location>
        <begin position="7"/>
        <end position="83"/>
    </location>
</feature>
<dbReference type="AlphaFoldDB" id="A0A382JFH5"/>
<accession>A0A382JFH5</accession>
<dbReference type="Gene3D" id="3.30.2020.30">
    <property type="match status" value="1"/>
</dbReference>
<evidence type="ECO:0000256" key="10">
    <source>
        <dbReference type="ARBA" id="ARBA00031778"/>
    </source>
</evidence>
<comment type="catalytic activity">
    <reaction evidence="13">
        <text>N(6),N(6),N(6)-trimethyl-L-lysine + 2-oxoglutarate + O2 = (3S)-3-hydroxy-N(6),N(6),N(6)-trimethyl-L-lysine + succinate + CO2</text>
        <dbReference type="Rhea" id="RHEA:14181"/>
        <dbReference type="ChEBI" id="CHEBI:15379"/>
        <dbReference type="ChEBI" id="CHEBI:16526"/>
        <dbReference type="ChEBI" id="CHEBI:16810"/>
        <dbReference type="ChEBI" id="CHEBI:30031"/>
        <dbReference type="ChEBI" id="CHEBI:58100"/>
        <dbReference type="ChEBI" id="CHEBI:141499"/>
        <dbReference type="EC" id="1.14.11.8"/>
    </reaction>
</comment>
<proteinExistence type="inferred from homology"/>
<sequence length="305" mass="35001">MNIKSINSTDEGLEIFWSDGNVSCFPWFWLRDHSESFVDLHPDTKQRQIDSFSEPLDNTVNKVWLDENAQNLYVKWEDQSESCLSYGLLKCMATPAPPQSIALQFSDLWNSPSEIKIFPEMSYEELMGNNGIKTWLENIQRVGFVLVTGSPATAEATKELMERIAYIRSSIFGEFSVWDNKLETPDDTAYTSLAIEPHTDGTYLHDAPGLQTLHCIRRDAEGGNNQLIDGLAIAETMRKKYPEAFKILCNIQIPGRYIKTDTYLQAYRPVFRVNDDGEVIQVSFNNHDRAPFRLENNEMVRFYEA</sequence>
<evidence type="ECO:0000256" key="7">
    <source>
        <dbReference type="ARBA" id="ARBA00023002"/>
    </source>
</evidence>
<organism evidence="16">
    <name type="scientific">marine metagenome</name>
    <dbReference type="NCBI Taxonomy" id="408172"/>
    <lineage>
        <taxon>unclassified sequences</taxon>
        <taxon>metagenomes</taxon>
        <taxon>ecological metagenomes</taxon>
    </lineage>
</organism>
<dbReference type="GO" id="GO:0050353">
    <property type="term" value="F:trimethyllysine dioxygenase activity"/>
    <property type="evidence" value="ECO:0007669"/>
    <property type="project" value="UniProtKB-EC"/>
</dbReference>
<dbReference type="GO" id="GO:0005739">
    <property type="term" value="C:mitochondrion"/>
    <property type="evidence" value="ECO:0007669"/>
    <property type="project" value="TreeGrafter"/>
</dbReference>
<comment type="cofactor">
    <cofactor evidence="1">
        <name>Fe(2+)</name>
        <dbReference type="ChEBI" id="CHEBI:29033"/>
    </cofactor>
</comment>
<evidence type="ECO:0000256" key="3">
    <source>
        <dbReference type="ARBA" id="ARBA00008654"/>
    </source>
</evidence>
<dbReference type="Pfam" id="PF06155">
    <property type="entry name" value="GBBH-like_N"/>
    <property type="match status" value="1"/>
</dbReference>
<evidence type="ECO:0000256" key="8">
    <source>
        <dbReference type="ARBA" id="ARBA00023004"/>
    </source>
</evidence>
<evidence type="ECO:0000256" key="5">
    <source>
        <dbReference type="ARBA" id="ARBA00022723"/>
    </source>
</evidence>
<feature type="domain" description="TauD/TfdA-like" evidence="14">
    <location>
        <begin position="133"/>
        <end position="287"/>
    </location>
</feature>
<evidence type="ECO:0000313" key="16">
    <source>
        <dbReference type="EMBL" id="SVC10419.1"/>
    </source>
</evidence>
<evidence type="ECO:0000256" key="2">
    <source>
        <dbReference type="ARBA" id="ARBA00001961"/>
    </source>
</evidence>
<evidence type="ECO:0000256" key="6">
    <source>
        <dbReference type="ARBA" id="ARBA00022964"/>
    </source>
</evidence>
<keyword evidence="5" id="KW-0479">Metal-binding</keyword>
<comment type="similarity">
    <text evidence="3">Belongs to the gamma-BBH/TMLD family.</text>
</comment>
<name>A0A382JFH5_9ZZZZ</name>
<dbReference type="Pfam" id="PF02668">
    <property type="entry name" value="TauD"/>
    <property type="match status" value="1"/>
</dbReference>
<keyword evidence="7" id="KW-0560">Oxidoreductase</keyword>
<dbReference type="InterPro" id="IPR042098">
    <property type="entry name" value="TauD-like_sf"/>
</dbReference>
<dbReference type="SUPFAM" id="SSF51197">
    <property type="entry name" value="Clavaminate synthase-like"/>
    <property type="match status" value="1"/>
</dbReference>
<evidence type="ECO:0000256" key="12">
    <source>
        <dbReference type="ARBA" id="ARBA00046008"/>
    </source>
</evidence>